<sequence>MRLRGLVRTVGGTSVAASRVVPTVTFKSIEAWLMPMVGSAARPSGRSAPVPPHAEFWRTHI</sequence>
<dbReference type="EMBL" id="BAAASD010000029">
    <property type="protein sequence ID" value="GAA2359652.1"/>
    <property type="molecule type" value="Genomic_DNA"/>
</dbReference>
<evidence type="ECO:0000313" key="2">
    <source>
        <dbReference type="EMBL" id="GAA2359652.1"/>
    </source>
</evidence>
<evidence type="ECO:0000313" key="3">
    <source>
        <dbReference type="Proteomes" id="UP001500253"/>
    </source>
</evidence>
<keyword evidence="3" id="KW-1185">Reference proteome</keyword>
<reference evidence="2 3" key="1">
    <citation type="journal article" date="2019" name="Int. J. Syst. Evol. Microbiol.">
        <title>The Global Catalogue of Microorganisms (GCM) 10K type strain sequencing project: providing services to taxonomists for standard genome sequencing and annotation.</title>
        <authorList>
            <consortium name="The Broad Institute Genomics Platform"/>
            <consortium name="The Broad Institute Genome Sequencing Center for Infectious Disease"/>
            <person name="Wu L."/>
            <person name="Ma J."/>
        </authorList>
    </citation>
    <scope>NUCLEOTIDE SEQUENCE [LARGE SCALE GENOMIC DNA]</scope>
    <source>
        <strain evidence="2 3">JCM 4316</strain>
    </source>
</reference>
<accession>A0ABN3GSA7</accession>
<proteinExistence type="predicted"/>
<evidence type="ECO:0000256" key="1">
    <source>
        <dbReference type="SAM" id="MobiDB-lite"/>
    </source>
</evidence>
<organism evidence="2 3">
    <name type="scientific">Streptomyces cuspidosporus</name>
    <dbReference type="NCBI Taxonomy" id="66882"/>
    <lineage>
        <taxon>Bacteria</taxon>
        <taxon>Bacillati</taxon>
        <taxon>Actinomycetota</taxon>
        <taxon>Actinomycetes</taxon>
        <taxon>Kitasatosporales</taxon>
        <taxon>Streptomycetaceae</taxon>
        <taxon>Streptomyces</taxon>
    </lineage>
</organism>
<comment type="caution">
    <text evidence="2">The sequence shown here is derived from an EMBL/GenBank/DDBJ whole genome shotgun (WGS) entry which is preliminary data.</text>
</comment>
<gene>
    <name evidence="2" type="ORF">GCM10010246_57280</name>
</gene>
<dbReference type="Proteomes" id="UP001500253">
    <property type="component" value="Unassembled WGS sequence"/>
</dbReference>
<name>A0ABN3GSA7_9ACTN</name>
<feature type="region of interest" description="Disordered" evidence="1">
    <location>
        <begin position="40"/>
        <end position="61"/>
    </location>
</feature>
<protein>
    <submittedName>
        <fullName evidence="2">Uncharacterized protein</fullName>
    </submittedName>
</protein>